<reference evidence="3" key="1">
    <citation type="journal article" date="2019" name="Int. J. Syst. Evol. Microbiol.">
        <title>The Global Catalogue of Microorganisms (GCM) 10K type strain sequencing project: providing services to taxonomists for standard genome sequencing and annotation.</title>
        <authorList>
            <consortium name="The Broad Institute Genomics Platform"/>
            <consortium name="The Broad Institute Genome Sequencing Center for Infectious Disease"/>
            <person name="Wu L."/>
            <person name="Ma J."/>
        </authorList>
    </citation>
    <scope>NUCLEOTIDE SEQUENCE [LARGE SCALE GENOMIC DNA]</scope>
    <source>
        <strain evidence="3">CGMCC 1.14966</strain>
    </source>
</reference>
<keyword evidence="1" id="KW-1133">Transmembrane helix</keyword>
<keyword evidence="1" id="KW-0472">Membrane</keyword>
<feature type="transmembrane region" description="Helical" evidence="1">
    <location>
        <begin position="210"/>
        <end position="231"/>
    </location>
</feature>
<name>A0ABQ1ZWH5_9BACT</name>
<keyword evidence="3" id="KW-1185">Reference proteome</keyword>
<dbReference type="RefSeq" id="WP_188560484.1">
    <property type="nucleotide sequence ID" value="NZ_BMGY01000003.1"/>
</dbReference>
<feature type="transmembrane region" description="Helical" evidence="1">
    <location>
        <begin position="17"/>
        <end position="36"/>
    </location>
</feature>
<dbReference type="Proteomes" id="UP000637774">
    <property type="component" value="Unassembled WGS sequence"/>
</dbReference>
<accession>A0ABQ1ZWH5</accession>
<feature type="transmembrane region" description="Helical" evidence="1">
    <location>
        <begin position="374"/>
        <end position="391"/>
    </location>
</feature>
<feature type="transmembrane region" description="Helical" evidence="1">
    <location>
        <begin position="398"/>
        <end position="417"/>
    </location>
</feature>
<feature type="transmembrane region" description="Helical" evidence="1">
    <location>
        <begin position="147"/>
        <end position="165"/>
    </location>
</feature>
<feature type="transmembrane region" description="Helical" evidence="1">
    <location>
        <begin position="423"/>
        <end position="443"/>
    </location>
</feature>
<sequence length="480" mass="53528">MLLAGVIRKWRGRWHEAALVVGIAAGYTLYLFASQYQNLYYDAELYWKLGHRFYQDGHFNLLAYDDSLRGYAYPLLNFVSLAVRKALHLPAVVVVKVLNAAMAGLLFGLVGPRVWQAATGAGQPPAIARRLVWAGLVFIFWRDYFNFSLSDFPALLALAVALWQVQQRRVSGVALAGMALALALNIRPIYLVAVPPVLALALLGHTRSEWLRRLAVLALGTGLVLTPQWLINRRHFGVNTPLVLSRSKEPLIHNLYLKQLKWGLLYRKYETSVGRELPTGQILFLDERGRAVLQAEQVDQFESASQYLRTVAHYPGVLARTYAWHLFSGLDISHPTPYLRRWAPAPWLAALNYSLWFWAALVVIGGGWPTRRQALMLAALLLSCLAVLPMGMEVRFLLPLHLLLLALVAFGALPGWATASRARLIIVGVSYVIFLTTCFHLSARVLQTIEPRFEAYLLPASGIVGSTQSASDIQGKVKAQ</sequence>
<proteinExistence type="predicted"/>
<feature type="transmembrane region" description="Helical" evidence="1">
    <location>
        <begin position="347"/>
        <end position="368"/>
    </location>
</feature>
<feature type="transmembrane region" description="Helical" evidence="1">
    <location>
        <begin position="87"/>
        <end position="110"/>
    </location>
</feature>
<evidence type="ECO:0000313" key="2">
    <source>
        <dbReference type="EMBL" id="GGH80373.1"/>
    </source>
</evidence>
<organism evidence="2 3">
    <name type="scientific">Hymenobacter frigidus</name>
    <dbReference type="NCBI Taxonomy" id="1524095"/>
    <lineage>
        <taxon>Bacteria</taxon>
        <taxon>Pseudomonadati</taxon>
        <taxon>Bacteroidota</taxon>
        <taxon>Cytophagia</taxon>
        <taxon>Cytophagales</taxon>
        <taxon>Hymenobacteraceae</taxon>
        <taxon>Hymenobacter</taxon>
    </lineage>
</organism>
<evidence type="ECO:0008006" key="4">
    <source>
        <dbReference type="Google" id="ProtNLM"/>
    </source>
</evidence>
<gene>
    <name evidence="2" type="ORF">GCM10011495_05500</name>
</gene>
<comment type="caution">
    <text evidence="2">The sequence shown here is derived from an EMBL/GenBank/DDBJ whole genome shotgun (WGS) entry which is preliminary data.</text>
</comment>
<protein>
    <recommendedName>
        <fullName evidence="4">Glycosyltransferase RgtA/B/C/D-like domain-containing protein</fullName>
    </recommendedName>
</protein>
<evidence type="ECO:0000313" key="3">
    <source>
        <dbReference type="Proteomes" id="UP000637774"/>
    </source>
</evidence>
<keyword evidence="1" id="KW-0812">Transmembrane</keyword>
<dbReference type="EMBL" id="BMGY01000003">
    <property type="protein sequence ID" value="GGH80373.1"/>
    <property type="molecule type" value="Genomic_DNA"/>
</dbReference>
<evidence type="ECO:0000256" key="1">
    <source>
        <dbReference type="SAM" id="Phobius"/>
    </source>
</evidence>